<keyword evidence="2" id="KW-1185">Reference proteome</keyword>
<dbReference type="PANTHER" id="PTHR35810">
    <property type="entry name" value="CYTOPLASMIC PROTEIN-RELATED"/>
    <property type="match status" value="1"/>
</dbReference>
<dbReference type="OrthoDB" id="9802752at2"/>
<dbReference type="InterPro" id="IPR011204">
    <property type="entry name" value="Virulence_RhuM-like"/>
</dbReference>
<gene>
    <name evidence="1" type="ORF">EXN75_12235</name>
</gene>
<dbReference type="RefSeq" id="WP_134844042.1">
    <property type="nucleotide sequence ID" value="NZ_SGVY01000036.1"/>
</dbReference>
<dbReference type="AlphaFoldDB" id="A0A4Y8VDM4"/>
<dbReference type="PANTHER" id="PTHR35810:SF1">
    <property type="entry name" value="CYTOPLASMIC PROTEIN"/>
    <property type="match status" value="1"/>
</dbReference>
<evidence type="ECO:0000313" key="2">
    <source>
        <dbReference type="Proteomes" id="UP000297872"/>
    </source>
</evidence>
<proteinExistence type="predicted"/>
<name>A0A4Y8VDM4_9BACT</name>
<dbReference type="PIRSF" id="PIRSF015268">
    <property type="entry name" value="Virulence_RhuM"/>
    <property type="match status" value="1"/>
</dbReference>
<organism evidence="1 2">
    <name type="scientific">Segatella hominis</name>
    <dbReference type="NCBI Taxonomy" id="2518605"/>
    <lineage>
        <taxon>Bacteria</taxon>
        <taxon>Pseudomonadati</taxon>
        <taxon>Bacteroidota</taxon>
        <taxon>Bacteroidia</taxon>
        <taxon>Bacteroidales</taxon>
        <taxon>Prevotellaceae</taxon>
        <taxon>Segatella</taxon>
    </lineage>
</organism>
<accession>A0A4Y8VDM4</accession>
<reference evidence="1 2" key="1">
    <citation type="submission" date="2019-02" db="EMBL/GenBank/DDBJ databases">
        <title>Draft Genome Sequence of the Prevotella sp. BCRC 81118, Isolated from Human Feces.</title>
        <authorList>
            <person name="Huang C.-H."/>
        </authorList>
    </citation>
    <scope>NUCLEOTIDE SEQUENCE [LARGE SCALE GENOMIC DNA]</scope>
    <source>
        <strain evidence="1 2">BCRC 81118</strain>
    </source>
</reference>
<comment type="caution">
    <text evidence="1">The sequence shown here is derived from an EMBL/GenBank/DDBJ whole genome shotgun (WGS) entry which is preliminary data.</text>
</comment>
<evidence type="ECO:0000313" key="1">
    <source>
        <dbReference type="EMBL" id="TFH77824.1"/>
    </source>
</evidence>
<dbReference type="GeneID" id="302996046"/>
<protein>
    <submittedName>
        <fullName evidence="1">Cell filamentation protein Fic</fullName>
    </submittedName>
</protein>
<dbReference type="Proteomes" id="UP000297872">
    <property type="component" value="Unassembled WGS sequence"/>
</dbReference>
<sequence>MDKGLFLLYQTPDGESKIEVKLQDDTVWLSLDQMAELFQRNKSTISRHIKNVLEEGELDENMVVAKFATTTKHGAIEGKTQEHLVSYYNLDMIISVGYRVHSYRGVQFRIWATKVLKEYIVKGFALNDDLLKRAGGGNYFDELLSRIRDIRSSEKVFYHKILEIYALSIDYDPRVEMTQKFFKTVQNKMHYSVHGHTAAEIIYERADAQKDFMGLTTWSGAMPTKPEAEIAKNYLTQDEIKSLNRIVSLYLDFAEMQAEEHRPMYMKDWINILDDFLRISRKDILTHAGKISAKLAKEKADTEYDKFKERTKNDLSPVEIHFLENFERERKRLSDDSDKADS</sequence>
<dbReference type="EMBL" id="SGVY01000036">
    <property type="protein sequence ID" value="TFH77824.1"/>
    <property type="molecule type" value="Genomic_DNA"/>
</dbReference>
<dbReference type="Pfam" id="PF13310">
    <property type="entry name" value="Virulence_RhuM"/>
    <property type="match status" value="1"/>
</dbReference>